<evidence type="ECO:0000313" key="4">
    <source>
        <dbReference type="Proteomes" id="UP000886476"/>
    </source>
</evidence>
<dbReference type="Gene3D" id="3.30.450.30">
    <property type="entry name" value="Dynein light chain 2a, cytoplasmic"/>
    <property type="match status" value="1"/>
</dbReference>
<gene>
    <name evidence="3" type="ORF">HL667_13110</name>
</gene>
<evidence type="ECO:0000256" key="1">
    <source>
        <dbReference type="SAM" id="MobiDB-lite"/>
    </source>
</evidence>
<sequence length="277" mass="29862">MGRLASLLSRAHGPHEDAAAAPVTTADYFILLSRAMENLPDSSPERRAEVYQSARQALVTQLEAMHPPVSRSRIKAEQRALDDAVDTIETRAVTAPDEAETPPTPLVPDELSIFFAANTDIPTASVSSAPDDAQDPTMAQSQFNSRFSPRAVEEKPMSRLDEINRVLRKLQSDSFGVEACALISEDGLMIASVLAADMEETRVAGMTATLLSLGGRAAMELGRSHLQEVIIRGESGYAVLVSAGRGALLLALTNENSKLGLTFFDMREAVRSLQKVL</sequence>
<dbReference type="EMBL" id="JABFDN010000003">
    <property type="protein sequence ID" value="NPU65935.1"/>
    <property type="molecule type" value="Genomic_DNA"/>
</dbReference>
<dbReference type="SUPFAM" id="SSF103196">
    <property type="entry name" value="Roadblock/LC7 domain"/>
    <property type="match status" value="1"/>
</dbReference>
<feature type="domain" description="Roadblock/LAMTOR2" evidence="2">
    <location>
        <begin position="163"/>
        <end position="253"/>
    </location>
</feature>
<proteinExistence type="predicted"/>
<feature type="region of interest" description="Disordered" evidence="1">
    <location>
        <begin position="124"/>
        <end position="144"/>
    </location>
</feature>
<dbReference type="InterPro" id="IPR004942">
    <property type="entry name" value="Roadblock/LAMTOR2_dom"/>
</dbReference>
<dbReference type="Proteomes" id="UP000886476">
    <property type="component" value="Unassembled WGS sequence"/>
</dbReference>
<comment type="caution">
    <text evidence="3">The sequence shown here is derived from an EMBL/GenBank/DDBJ whole genome shotgun (WGS) entry which is preliminary data.</text>
</comment>
<dbReference type="PANTHER" id="PTHR13323">
    <property type="entry name" value="LATE ENDOSOMAL/LYSOSOMAL MP1 INTERACTING PROTEIN"/>
    <property type="match status" value="1"/>
</dbReference>
<dbReference type="RefSeq" id="WP_172111007.1">
    <property type="nucleotide sequence ID" value="NZ_JABFDN010000003.1"/>
</dbReference>
<name>A0ABX2CE61_9BRAD</name>
<dbReference type="Pfam" id="PF03259">
    <property type="entry name" value="Robl_LC7"/>
    <property type="match status" value="1"/>
</dbReference>
<dbReference type="InterPro" id="IPR037587">
    <property type="entry name" value="LAMTOR2-like"/>
</dbReference>
<organism evidence="3 4">
    <name type="scientific">Bradyrhizobium aeschynomenes</name>
    <dbReference type="NCBI Taxonomy" id="2734909"/>
    <lineage>
        <taxon>Bacteria</taxon>
        <taxon>Pseudomonadati</taxon>
        <taxon>Pseudomonadota</taxon>
        <taxon>Alphaproteobacteria</taxon>
        <taxon>Hyphomicrobiales</taxon>
        <taxon>Nitrobacteraceae</taxon>
        <taxon>Bradyrhizobium</taxon>
    </lineage>
</organism>
<reference evidence="3" key="1">
    <citation type="submission" date="2020-05" db="EMBL/GenBank/DDBJ databases">
        <title>Nod-independent and nitrogen-fixing Bradyrhizobium aeschynomene sp. nov. isolated from nodules of Aeschynomene indica.</title>
        <authorList>
            <person name="Zhang Z."/>
        </authorList>
    </citation>
    <scope>NUCLEOTIDE SEQUENCE</scope>
    <source>
        <strain evidence="3">83012</strain>
    </source>
</reference>
<protein>
    <recommendedName>
        <fullName evidence="2">Roadblock/LAMTOR2 domain-containing protein</fullName>
    </recommendedName>
</protein>
<accession>A0ABX2CE61</accession>
<keyword evidence="4" id="KW-1185">Reference proteome</keyword>
<evidence type="ECO:0000313" key="3">
    <source>
        <dbReference type="EMBL" id="NPU65935.1"/>
    </source>
</evidence>
<evidence type="ECO:0000259" key="2">
    <source>
        <dbReference type="SMART" id="SM00960"/>
    </source>
</evidence>
<dbReference type="SMART" id="SM00960">
    <property type="entry name" value="Robl_LC7"/>
    <property type="match status" value="1"/>
</dbReference>